<protein>
    <submittedName>
        <fullName evidence="2">Lamin tail domain-containing protein</fullName>
    </submittedName>
</protein>
<dbReference type="SUPFAM" id="SSF74853">
    <property type="entry name" value="Lamin A/C globular tail domain"/>
    <property type="match status" value="1"/>
</dbReference>
<proteinExistence type="predicted"/>
<dbReference type="Gene3D" id="2.60.40.1260">
    <property type="entry name" value="Lamin Tail domain"/>
    <property type="match status" value="1"/>
</dbReference>
<reference evidence="2 3" key="1">
    <citation type="submission" date="2019-02" db="EMBL/GenBank/DDBJ databases">
        <title>Kribbella capetownensis sp. nov. and Kribbella speibonae sp. nov., isolated from soil.</title>
        <authorList>
            <person name="Curtis S.M."/>
            <person name="Norton I."/>
            <person name="Everest G.J."/>
            <person name="Meyers P.R."/>
        </authorList>
    </citation>
    <scope>NUCLEOTIDE SEQUENCE [LARGE SCALE GENOMIC DNA]</scope>
    <source>
        <strain evidence="2 3">KCTC 29219</strain>
    </source>
</reference>
<comment type="caution">
    <text evidence="2">The sequence shown here is derived from an EMBL/GenBank/DDBJ whole genome shotgun (WGS) entry which is preliminary data.</text>
</comment>
<dbReference type="EMBL" id="SJJZ01000004">
    <property type="protein sequence ID" value="TCC03820.1"/>
    <property type="molecule type" value="Genomic_DNA"/>
</dbReference>
<dbReference type="PROSITE" id="PS51841">
    <property type="entry name" value="LTD"/>
    <property type="match status" value="1"/>
</dbReference>
<keyword evidence="3" id="KW-1185">Reference proteome</keyword>
<dbReference type="AlphaFoldDB" id="A0A4R0H4Y3"/>
<dbReference type="OrthoDB" id="3828227at2"/>
<dbReference type="Proteomes" id="UP000292346">
    <property type="component" value="Unassembled WGS sequence"/>
</dbReference>
<sequence>MACVRRGEPAVAFIGPGGIRPTAKGDIPLFARRFRTLFSAATAAVVLAGTAALAPLPADAAITVVLSGIQYDPPGADVRTNAQLNNEFFTVRNISSRPINLSGFRVLDAANHLFVFPRGYVLPGRSTVIVRTGKNRNRALTLYWNQSWYIWNNTGDTARFQTPAGKTFDTCTYKAVTGRYRVGC</sequence>
<gene>
    <name evidence="2" type="ORF">E0H45_32425</name>
</gene>
<evidence type="ECO:0000259" key="1">
    <source>
        <dbReference type="PROSITE" id="PS51841"/>
    </source>
</evidence>
<evidence type="ECO:0000313" key="2">
    <source>
        <dbReference type="EMBL" id="TCC03820.1"/>
    </source>
</evidence>
<feature type="domain" description="LTD" evidence="1">
    <location>
        <begin position="48"/>
        <end position="175"/>
    </location>
</feature>
<name>A0A4R0H4Y3_9ACTN</name>
<dbReference type="InterPro" id="IPR001322">
    <property type="entry name" value="Lamin_tail_dom"/>
</dbReference>
<dbReference type="Pfam" id="PF00932">
    <property type="entry name" value="LTD"/>
    <property type="match status" value="1"/>
</dbReference>
<accession>A0A4R0H4Y3</accession>
<organism evidence="2 3">
    <name type="scientific">Kribbella soli</name>
    <dbReference type="NCBI Taxonomy" id="1124743"/>
    <lineage>
        <taxon>Bacteria</taxon>
        <taxon>Bacillati</taxon>
        <taxon>Actinomycetota</taxon>
        <taxon>Actinomycetes</taxon>
        <taxon>Propionibacteriales</taxon>
        <taxon>Kribbellaceae</taxon>
        <taxon>Kribbella</taxon>
    </lineage>
</organism>
<dbReference type="InterPro" id="IPR036415">
    <property type="entry name" value="Lamin_tail_dom_sf"/>
</dbReference>
<evidence type="ECO:0000313" key="3">
    <source>
        <dbReference type="Proteomes" id="UP000292346"/>
    </source>
</evidence>